<proteinExistence type="predicted"/>
<protein>
    <submittedName>
        <fullName evidence="2">Glutamyl-tRNA reductase</fullName>
    </submittedName>
</protein>
<dbReference type="Gene3D" id="3.40.50.720">
    <property type="entry name" value="NAD(P)-binding Rossmann-like Domain"/>
    <property type="match status" value="1"/>
</dbReference>
<dbReference type="OrthoDB" id="5289779at2"/>
<reference evidence="2" key="1">
    <citation type="journal article" date="2019" name="PLoS Negl. Trop. Dis.">
        <title>Revisiting the worldwide diversity of Leptospira species in the environment.</title>
        <authorList>
            <person name="Vincent A.T."/>
            <person name="Schiettekatte O."/>
            <person name="Bourhy P."/>
            <person name="Veyrier F.J."/>
            <person name="Picardeau M."/>
        </authorList>
    </citation>
    <scope>NUCLEOTIDE SEQUENCE [LARGE SCALE GENOMIC DNA]</scope>
    <source>
        <strain evidence="2">201300427</strain>
    </source>
</reference>
<evidence type="ECO:0000313" key="2">
    <source>
        <dbReference type="EMBL" id="TGN20553.1"/>
    </source>
</evidence>
<dbReference type="InterPro" id="IPR036291">
    <property type="entry name" value="NAD(P)-bd_dom_sf"/>
</dbReference>
<dbReference type="PANTHER" id="PTHR43013:SF1">
    <property type="entry name" value="GLUTAMYL-TRNA REDUCTASE"/>
    <property type="match status" value="1"/>
</dbReference>
<dbReference type="Proteomes" id="UP000298058">
    <property type="component" value="Unassembled WGS sequence"/>
</dbReference>
<name>A0A4R9M1H1_9LEPT</name>
<dbReference type="AlphaFoldDB" id="A0A4R9M1H1"/>
<dbReference type="InterPro" id="IPR036343">
    <property type="entry name" value="GluRdtase_N_sf"/>
</dbReference>
<feature type="domain" description="Glutamyl-tRNA reductase N-terminal" evidence="1">
    <location>
        <begin position="53"/>
        <end position="120"/>
    </location>
</feature>
<dbReference type="SUPFAM" id="SSF69742">
    <property type="entry name" value="Glutamyl tRNA-reductase catalytic, N-terminal domain"/>
    <property type="match status" value="1"/>
</dbReference>
<evidence type="ECO:0000259" key="1">
    <source>
        <dbReference type="Pfam" id="PF05201"/>
    </source>
</evidence>
<dbReference type="Pfam" id="PF05201">
    <property type="entry name" value="GlutR_N"/>
    <property type="match status" value="1"/>
</dbReference>
<dbReference type="GO" id="GO:0050661">
    <property type="term" value="F:NADP binding"/>
    <property type="evidence" value="ECO:0007669"/>
    <property type="project" value="InterPro"/>
</dbReference>
<sequence length="295" mass="34120">MWANLLVLHNDREDRNKLDLHGFVSWHTCMRSVYISDERVLKEGDLPSDFSGDLYQGYEAYSFLIEVASGLHSKLFGESEIQAQFRDRLKESKLDSSPLSESLKKLRDQVLEHTKQVRSKYLIGLGKQTYGSIAESYLKENKTVSLFGTGKLAESILPYLAKKEKHITVIGRNSDRLKEFQTLYPKIDTCHWEDYSSQTSSAIIASDFFSEEWMQRIQDSDIILDFREGSKPKQSASNARYISFHEILENISETENQISHLKPIVLEFVKELAREREEEQIHLLNGWEDLTCLSN</sequence>
<dbReference type="GO" id="GO:0019353">
    <property type="term" value="P:protoporphyrinogen IX biosynthetic process from glutamate"/>
    <property type="evidence" value="ECO:0007669"/>
    <property type="project" value="TreeGrafter"/>
</dbReference>
<evidence type="ECO:0000313" key="3">
    <source>
        <dbReference type="Proteomes" id="UP000298058"/>
    </source>
</evidence>
<dbReference type="InterPro" id="IPR015895">
    <property type="entry name" value="4pyrrol_synth_GluRdtase_N"/>
</dbReference>
<accession>A0A4R9M1H1</accession>
<dbReference type="SUPFAM" id="SSF51735">
    <property type="entry name" value="NAD(P)-binding Rossmann-fold domains"/>
    <property type="match status" value="1"/>
</dbReference>
<gene>
    <name evidence="2" type="ORF">EHS15_02880</name>
</gene>
<comment type="caution">
    <text evidence="2">The sequence shown here is derived from an EMBL/GenBank/DDBJ whole genome shotgun (WGS) entry which is preliminary data.</text>
</comment>
<dbReference type="GO" id="GO:0008883">
    <property type="term" value="F:glutamyl-tRNA reductase activity"/>
    <property type="evidence" value="ECO:0007669"/>
    <property type="project" value="InterPro"/>
</dbReference>
<keyword evidence="3" id="KW-1185">Reference proteome</keyword>
<dbReference type="PANTHER" id="PTHR43013">
    <property type="entry name" value="GLUTAMYL-TRNA REDUCTASE"/>
    <property type="match status" value="1"/>
</dbReference>
<dbReference type="EMBL" id="RQHW01000010">
    <property type="protein sequence ID" value="TGN20553.1"/>
    <property type="molecule type" value="Genomic_DNA"/>
</dbReference>
<dbReference type="RefSeq" id="WP_135759040.1">
    <property type="nucleotide sequence ID" value="NZ_RQHW01000010.1"/>
</dbReference>
<dbReference type="Gene3D" id="3.30.460.30">
    <property type="entry name" value="Glutamyl-tRNA reductase, N-terminal domain"/>
    <property type="match status" value="1"/>
</dbReference>
<organism evidence="2 3">
    <name type="scientific">Leptospira idonii</name>
    <dbReference type="NCBI Taxonomy" id="1193500"/>
    <lineage>
        <taxon>Bacteria</taxon>
        <taxon>Pseudomonadati</taxon>
        <taxon>Spirochaetota</taxon>
        <taxon>Spirochaetia</taxon>
        <taxon>Leptospirales</taxon>
        <taxon>Leptospiraceae</taxon>
        <taxon>Leptospira</taxon>
    </lineage>
</organism>